<evidence type="ECO:0000256" key="1">
    <source>
        <dbReference type="ARBA" id="ARBA00022741"/>
    </source>
</evidence>
<accession>A0A0B8PNJ8</accession>
<dbReference type="AlphaFoldDB" id="A0A0B8PNJ8"/>
<dbReference type="SUPFAM" id="SSF53067">
    <property type="entry name" value="Actin-like ATPase domain"/>
    <property type="match status" value="2"/>
</dbReference>
<protein>
    <submittedName>
        <fullName evidence="3">Chaperone protein dnaK</fullName>
    </submittedName>
</protein>
<sequence>MASNQKARYLVGIDLGTTNTVVAFCENTSPLADSKVELFHIDQLIGQGEVARRPQLPSFRFHAAPNQFDAQSLQLPWEQQGVEGDLANPIIGEWARELGTSVEGRQVSSAKSWLSHQQVDREGDILPWTGGEDVEKVSPLIASASYLNHIRQSWNHRNPINRLEEQEVVVTVPASFDETARNLTLKAAQLAGLGEVLLLEEPQAACYDWYGRHQDQDLSALPLMLICDVGGGTTDLSLIQASYDQGDLSLSRIGVGEHLMLGGDNIDLALAHMSERELNGNKPMKAGALSKLIQQTRRVKESLLSKDAPEQGKVTLLGGGSRLIGGSRSVHLSKDQVRQVGLEGFFPKTSIDVLPDSKRSAMVEFGLPYVSDPAVTKHIAQFLAQHRSSCQDALKEDGTAIPVALLVNGGAFNSDLIKQRLVEVMQEWRGEEITLLDNPHPDYAVAYGAVAYSKARRGAQLKIGGGSPRSYFLHLQGKGSKTQALCLLQKGAEEEQEVRLTGRRFALTLDQPVRFNLLTTTVDQLNDGNKPQNGSLHPIDEEQMLPLPPYVASLNSDDETELAQNQKRKQEVQLSCRLTEVGTLKLECVSIDDDQRWQVEFEVRHGKRHETKELSPKVKDACELISSLYSGNKKQTDAKAIKLLSKQLEKSLGKRENWDLATSRALFDTFALGRKRRRRSDQHEKNWLRLAGYSLRPGFGDAVDGWRMDQVWPLYQQGIQFKSQQSWSDWWIFWRRISGGLNQEQQEEILADIAKYLHPGMLKNPKSAETAHQNGYEPWFACLLL</sequence>
<dbReference type="InterPro" id="IPR013126">
    <property type="entry name" value="Hsp_70_fam"/>
</dbReference>
<dbReference type="Gene3D" id="3.30.420.40">
    <property type="match status" value="2"/>
</dbReference>
<keyword evidence="1" id="KW-0547">Nucleotide-binding</keyword>
<reference evidence="3 4" key="2">
    <citation type="submission" date="2015-01" db="EMBL/GenBank/DDBJ databases">
        <authorList>
            <consortium name="NBRP consortium"/>
            <person name="Sawabe T."/>
            <person name="Meirelles P."/>
            <person name="Feng G."/>
            <person name="Sayaka M."/>
            <person name="Hattori M."/>
            <person name="Ohkuma M."/>
        </authorList>
    </citation>
    <scope>NUCLEOTIDE SEQUENCE [LARGE SCALE GENOMIC DNA]</scope>
    <source>
        <strain evidence="3 4">JCM19232</strain>
    </source>
</reference>
<dbReference type="PANTHER" id="PTHR42749:SF1">
    <property type="entry name" value="CELL SHAPE-DETERMINING PROTEIN MREB"/>
    <property type="match status" value="1"/>
</dbReference>
<dbReference type="EMBL" id="BBSA01000014">
    <property type="protein sequence ID" value="GAM64733.1"/>
    <property type="molecule type" value="Genomic_DNA"/>
</dbReference>
<name>A0A0B8PNJ8_9VIBR</name>
<dbReference type="Gene3D" id="3.90.640.10">
    <property type="entry name" value="Actin, Chain A, domain 4"/>
    <property type="match status" value="1"/>
</dbReference>
<dbReference type="InterPro" id="IPR043129">
    <property type="entry name" value="ATPase_NBD"/>
</dbReference>
<dbReference type="PANTHER" id="PTHR42749">
    <property type="entry name" value="CELL SHAPE-DETERMINING PROTEIN MREB"/>
    <property type="match status" value="1"/>
</dbReference>
<dbReference type="Pfam" id="PF12531">
    <property type="entry name" value="DUF3731"/>
    <property type="match status" value="1"/>
</dbReference>
<dbReference type="Proteomes" id="UP000031670">
    <property type="component" value="Unassembled WGS sequence"/>
</dbReference>
<keyword evidence="2" id="KW-0067">ATP-binding</keyword>
<reference evidence="3 4" key="1">
    <citation type="submission" date="2015-01" db="EMBL/GenBank/DDBJ databases">
        <title>Vibrio sp. C5 JCM 19232 whole genome shotgun sequence.</title>
        <authorList>
            <person name="Sawabe T."/>
            <person name="Meirelles P."/>
            <person name="Feng G."/>
            <person name="Sayaka M."/>
            <person name="Hattori M."/>
            <person name="Ohkuma M."/>
        </authorList>
    </citation>
    <scope>NUCLEOTIDE SEQUENCE [LARGE SCALE GENOMIC DNA]</scope>
    <source>
        <strain evidence="3 4">JCM19232</strain>
    </source>
</reference>
<dbReference type="InterPro" id="IPR021030">
    <property type="entry name" value="DUF3731"/>
</dbReference>
<dbReference type="GO" id="GO:0140662">
    <property type="term" value="F:ATP-dependent protein folding chaperone"/>
    <property type="evidence" value="ECO:0007669"/>
    <property type="project" value="InterPro"/>
</dbReference>
<comment type="caution">
    <text evidence="3">The sequence shown here is derived from an EMBL/GenBank/DDBJ whole genome shotgun (WGS) entry which is preliminary data.</text>
</comment>
<organism evidence="3 4">
    <name type="scientific">Vibrio ishigakensis</name>
    <dbReference type="NCBI Taxonomy" id="1481914"/>
    <lineage>
        <taxon>Bacteria</taxon>
        <taxon>Pseudomonadati</taxon>
        <taxon>Pseudomonadota</taxon>
        <taxon>Gammaproteobacteria</taxon>
        <taxon>Vibrionales</taxon>
        <taxon>Vibrionaceae</taxon>
        <taxon>Vibrio</taxon>
    </lineage>
</organism>
<evidence type="ECO:0000313" key="3">
    <source>
        <dbReference type="EMBL" id="GAM64733.1"/>
    </source>
</evidence>
<evidence type="ECO:0000313" key="4">
    <source>
        <dbReference type="Proteomes" id="UP000031670"/>
    </source>
</evidence>
<dbReference type="PRINTS" id="PR00301">
    <property type="entry name" value="HEATSHOCK70"/>
</dbReference>
<dbReference type="Pfam" id="PF00012">
    <property type="entry name" value="HSP70"/>
    <property type="match status" value="1"/>
</dbReference>
<evidence type="ECO:0000256" key="2">
    <source>
        <dbReference type="ARBA" id="ARBA00022840"/>
    </source>
</evidence>
<gene>
    <name evidence="3" type="ORF">JCM19232_4425</name>
</gene>
<dbReference type="GO" id="GO:0005524">
    <property type="term" value="F:ATP binding"/>
    <property type="evidence" value="ECO:0007669"/>
    <property type="project" value="UniProtKB-KW"/>
</dbReference>
<dbReference type="CDD" id="cd10170">
    <property type="entry name" value="ASKHA_NBD_HSP70"/>
    <property type="match status" value="1"/>
</dbReference>
<proteinExistence type="predicted"/>